<dbReference type="InterPro" id="IPR016187">
    <property type="entry name" value="CTDL_fold"/>
</dbReference>
<gene>
    <name evidence="2" type="ORF">LOTGIDRAFT_102752</name>
</gene>
<dbReference type="GeneID" id="20229648"/>
<dbReference type="SUPFAM" id="SSF56436">
    <property type="entry name" value="C-type lectin-like"/>
    <property type="match status" value="1"/>
</dbReference>
<dbReference type="OMA" id="YNYLIAN"/>
<dbReference type="KEGG" id="lgi:LOTGIDRAFT_102752"/>
<accession>V4BC84</accession>
<dbReference type="PROSITE" id="PS50041">
    <property type="entry name" value="C_TYPE_LECTIN_2"/>
    <property type="match status" value="1"/>
</dbReference>
<evidence type="ECO:0000259" key="1">
    <source>
        <dbReference type="PROSITE" id="PS50041"/>
    </source>
</evidence>
<protein>
    <recommendedName>
        <fullName evidence="1">C-type lectin domain-containing protein</fullName>
    </recommendedName>
</protein>
<keyword evidence="3" id="KW-1185">Reference proteome</keyword>
<dbReference type="EMBL" id="KB199650">
    <property type="protein sequence ID" value="ESP05276.1"/>
    <property type="molecule type" value="Genomic_DNA"/>
</dbReference>
<dbReference type="AlphaFoldDB" id="V4BC84"/>
<dbReference type="OrthoDB" id="6094625at2759"/>
<dbReference type="Gene3D" id="3.10.100.10">
    <property type="entry name" value="Mannose-Binding Protein A, subunit A"/>
    <property type="match status" value="1"/>
</dbReference>
<dbReference type="Proteomes" id="UP000030746">
    <property type="component" value="Unassembled WGS sequence"/>
</dbReference>
<sequence>CSKLYSYIVNWTHAQVICEMDGGHLFVADTTEKIAILRKYCFKHVACGWVGATDILREDDWYWLNGVPVDRNMFKIGEPTNTNGDENCLGNFALTAPSFNDIPCSYKYYFMCEVPTKIALNQ</sequence>
<dbReference type="InterPro" id="IPR001304">
    <property type="entry name" value="C-type_lectin-like"/>
</dbReference>
<reference evidence="2 3" key="1">
    <citation type="journal article" date="2013" name="Nature">
        <title>Insights into bilaterian evolution from three spiralian genomes.</title>
        <authorList>
            <person name="Simakov O."/>
            <person name="Marletaz F."/>
            <person name="Cho S.J."/>
            <person name="Edsinger-Gonzales E."/>
            <person name="Havlak P."/>
            <person name="Hellsten U."/>
            <person name="Kuo D.H."/>
            <person name="Larsson T."/>
            <person name="Lv J."/>
            <person name="Arendt D."/>
            <person name="Savage R."/>
            <person name="Osoegawa K."/>
            <person name="de Jong P."/>
            <person name="Grimwood J."/>
            <person name="Chapman J.A."/>
            <person name="Shapiro H."/>
            <person name="Aerts A."/>
            <person name="Otillar R.P."/>
            <person name="Terry A.Y."/>
            <person name="Boore J.L."/>
            <person name="Grigoriev I.V."/>
            <person name="Lindberg D.R."/>
            <person name="Seaver E.C."/>
            <person name="Weisblat D.A."/>
            <person name="Putnam N.H."/>
            <person name="Rokhsar D.S."/>
        </authorList>
    </citation>
    <scope>NUCLEOTIDE SEQUENCE [LARGE SCALE GENOMIC DNA]</scope>
</reference>
<dbReference type="CTD" id="20229648"/>
<dbReference type="CDD" id="cd00037">
    <property type="entry name" value="CLECT"/>
    <property type="match status" value="1"/>
</dbReference>
<feature type="non-terminal residue" evidence="2">
    <location>
        <position position="1"/>
    </location>
</feature>
<evidence type="ECO:0000313" key="3">
    <source>
        <dbReference type="Proteomes" id="UP000030746"/>
    </source>
</evidence>
<dbReference type="RefSeq" id="XP_009043821.1">
    <property type="nucleotide sequence ID" value="XM_009045573.1"/>
</dbReference>
<organism evidence="2 3">
    <name type="scientific">Lottia gigantea</name>
    <name type="common">Giant owl limpet</name>
    <dbReference type="NCBI Taxonomy" id="225164"/>
    <lineage>
        <taxon>Eukaryota</taxon>
        <taxon>Metazoa</taxon>
        <taxon>Spiralia</taxon>
        <taxon>Lophotrochozoa</taxon>
        <taxon>Mollusca</taxon>
        <taxon>Gastropoda</taxon>
        <taxon>Patellogastropoda</taxon>
        <taxon>Lottioidea</taxon>
        <taxon>Lottiidae</taxon>
        <taxon>Lottia</taxon>
    </lineage>
</organism>
<name>V4BC84_LOTGI</name>
<dbReference type="PANTHER" id="PTHR22801:SF63">
    <property type="entry name" value="C-TYPE LECTIN DOMAIN-CONTAINING PROTEIN"/>
    <property type="match status" value="1"/>
</dbReference>
<dbReference type="SMART" id="SM00034">
    <property type="entry name" value="CLECT"/>
    <property type="match status" value="1"/>
</dbReference>
<dbReference type="InterPro" id="IPR050801">
    <property type="entry name" value="Ca-Dep_Lectins_ImmuneDev"/>
</dbReference>
<dbReference type="InterPro" id="IPR016186">
    <property type="entry name" value="C-type_lectin-like/link_sf"/>
</dbReference>
<evidence type="ECO:0000313" key="2">
    <source>
        <dbReference type="EMBL" id="ESP05276.1"/>
    </source>
</evidence>
<proteinExistence type="predicted"/>
<feature type="domain" description="C-type lectin" evidence="1">
    <location>
        <begin position="1"/>
        <end position="113"/>
    </location>
</feature>
<dbReference type="PANTHER" id="PTHR22801">
    <property type="entry name" value="LITHOSTATHINE"/>
    <property type="match status" value="1"/>
</dbReference>
<dbReference type="Pfam" id="PF00059">
    <property type="entry name" value="Lectin_C"/>
    <property type="match status" value="1"/>
</dbReference>
<dbReference type="HOGENOM" id="CLU_049894_10_2_1"/>